<dbReference type="SUPFAM" id="SSF51735">
    <property type="entry name" value="NAD(P)-binding Rossmann-fold domains"/>
    <property type="match status" value="1"/>
</dbReference>
<evidence type="ECO:0000256" key="2">
    <source>
        <dbReference type="SAM" id="MobiDB-lite"/>
    </source>
</evidence>
<dbReference type="InterPro" id="IPR001509">
    <property type="entry name" value="Epimerase_deHydtase"/>
</dbReference>
<evidence type="ECO:0000313" key="5">
    <source>
        <dbReference type="Proteomes" id="UP000266915"/>
    </source>
</evidence>
<proteinExistence type="predicted"/>
<reference evidence="4 5" key="1">
    <citation type="submission" date="2018-11" db="EMBL/GenBank/DDBJ databases">
        <title>Sequencing the genomes of 1000 actinobacteria strains.</title>
        <authorList>
            <person name="Klenk H.-P."/>
        </authorList>
    </citation>
    <scope>NUCLEOTIDE SEQUENCE [LARGE SCALE GENOMIC DNA]</scope>
    <source>
        <strain evidence="4 5">DSM 14012</strain>
    </source>
</reference>
<keyword evidence="1" id="KW-0520">NAD</keyword>
<name>A0A3N2BYB3_9MICO</name>
<dbReference type="InterPro" id="IPR036291">
    <property type="entry name" value="NAD(P)-bd_dom_sf"/>
</dbReference>
<evidence type="ECO:0000259" key="3">
    <source>
        <dbReference type="Pfam" id="PF01370"/>
    </source>
</evidence>
<evidence type="ECO:0000313" key="4">
    <source>
        <dbReference type="EMBL" id="ROR80250.1"/>
    </source>
</evidence>
<comment type="caution">
    <text evidence="4">The sequence shown here is derived from an EMBL/GenBank/DDBJ whole genome shotgun (WGS) entry which is preliminary data.</text>
</comment>
<dbReference type="EMBL" id="RKHL01000001">
    <property type="protein sequence ID" value="ROR80250.1"/>
    <property type="molecule type" value="Genomic_DNA"/>
</dbReference>
<evidence type="ECO:0000256" key="1">
    <source>
        <dbReference type="ARBA" id="ARBA00023027"/>
    </source>
</evidence>
<feature type="region of interest" description="Disordered" evidence="2">
    <location>
        <begin position="37"/>
        <end position="57"/>
    </location>
</feature>
<dbReference type="Proteomes" id="UP000266915">
    <property type="component" value="Unassembled WGS sequence"/>
</dbReference>
<dbReference type="Gene3D" id="3.40.50.720">
    <property type="entry name" value="NAD(P)-binding Rossmann-like Domain"/>
    <property type="match status" value="1"/>
</dbReference>
<keyword evidence="5" id="KW-1185">Reference proteome</keyword>
<sequence>MDGYGGWMTIVIVGLGQLGSDVAGRLLARGEDVVGVKRTAPESNPAPERTSAPESVEGSFTLQLRDLTTSAPDLPADTTAIVVALAPRARSVEAYDALYRDGVGHLLSAVAALPDTPPRILFVSSTAVWGEDGGETIDDTTPAVPTTGTARALLAAEEGVLAAVPEASAIRFGGLYGPTATMFVDQVRDGRVTRPSGWTNRIHRDDAAAVIVHLLDLPAASLPPVVAGIDEEPVLLSTVADFLADRLGVAPPTLDDAGRTPEEPHRGKRITAAALRDTGFTYRYPTYREGYSAQLP</sequence>
<feature type="domain" description="NAD-dependent epimerase/dehydratase" evidence="3">
    <location>
        <begin position="10"/>
        <end position="218"/>
    </location>
</feature>
<dbReference type="Pfam" id="PF01370">
    <property type="entry name" value="Epimerase"/>
    <property type="match status" value="1"/>
</dbReference>
<accession>A0A3N2BYB3</accession>
<dbReference type="PANTHER" id="PTHR43574">
    <property type="entry name" value="EPIMERASE-RELATED"/>
    <property type="match status" value="1"/>
</dbReference>
<protein>
    <submittedName>
        <fullName evidence="4">Nucleoside-diphosphate-sugar epimerase</fullName>
    </submittedName>
</protein>
<dbReference type="AlphaFoldDB" id="A0A3N2BYB3"/>
<gene>
    <name evidence="4" type="ORF">EDD42_0287</name>
</gene>
<organism evidence="4 5">
    <name type="scientific">Plantibacter flavus</name>
    <dbReference type="NCBI Taxonomy" id="150123"/>
    <lineage>
        <taxon>Bacteria</taxon>
        <taxon>Bacillati</taxon>
        <taxon>Actinomycetota</taxon>
        <taxon>Actinomycetes</taxon>
        <taxon>Micrococcales</taxon>
        <taxon>Microbacteriaceae</taxon>
        <taxon>Plantibacter</taxon>
    </lineage>
</organism>